<dbReference type="InterPro" id="IPR009038">
    <property type="entry name" value="GOLD_dom"/>
</dbReference>
<dbReference type="KEGG" id="aqu:100632584"/>
<dbReference type="EnsemblMetazoa" id="XM_003388279.3">
    <property type="protein sequence ID" value="XP_003388327.3"/>
    <property type="gene ID" value="LOC100632584"/>
</dbReference>
<dbReference type="PANTHER" id="PTHR23324">
    <property type="entry name" value="SEC14 RELATED PROTEIN"/>
    <property type="match status" value="1"/>
</dbReference>
<dbReference type="Pfam" id="PF13897">
    <property type="entry name" value="GOLD_2"/>
    <property type="match status" value="1"/>
</dbReference>
<feature type="region of interest" description="Disordered" evidence="1">
    <location>
        <begin position="70"/>
        <end position="95"/>
    </location>
</feature>
<dbReference type="EnsemblMetazoa" id="Aqu2.1.25686_001">
    <property type="protein sequence ID" value="Aqu2.1.25686_001"/>
    <property type="gene ID" value="Aqu2.1.25686"/>
</dbReference>
<dbReference type="InterPro" id="IPR051064">
    <property type="entry name" value="SEC14/CRAL-TRIO_domain"/>
</dbReference>
<feature type="region of interest" description="Disordered" evidence="1">
    <location>
        <begin position="1"/>
        <end position="33"/>
    </location>
</feature>
<evidence type="ECO:0000313" key="4">
    <source>
        <dbReference type="Proteomes" id="UP000007879"/>
    </source>
</evidence>
<evidence type="ECO:0000256" key="1">
    <source>
        <dbReference type="SAM" id="MobiDB-lite"/>
    </source>
</evidence>
<dbReference type="eggNOG" id="KOG3878">
    <property type="taxonomic scope" value="Eukaryota"/>
</dbReference>
<feature type="compositionally biased region" description="Polar residues" evidence="1">
    <location>
        <begin position="214"/>
        <end position="234"/>
    </location>
</feature>
<feature type="compositionally biased region" description="Basic and acidic residues" evidence="1">
    <location>
        <begin position="176"/>
        <end position="185"/>
    </location>
</feature>
<dbReference type="InterPro" id="IPR036598">
    <property type="entry name" value="GOLD_dom_sf"/>
</dbReference>
<sequence>MAMTEQSLDFNGCQEEEESLQDTPENSIPSSSVESYRPIHSLLLCPAQWSALLESPVSLVRASSDEINGKKSCTRRCRRDDTSLSEDSSRPSSDIVFDTDQEGIIISTEEHVNDESLQSCTKDTLVMKDGEGISNNGVHVTKEPVPSSSETPVSLDIKHNKEEDSAIMSSASDDGSISRKSDSLTRQDQSIESGSISSSYSYEPQTPAHLLPLSTPSNSSYQGHSSEGTCTIGSGSEAGSVRGDEAPSPNAHERTSVPSTPIETRLPSHFTHSRNVSETPSLPPFVSSSTSSAYHSRNSSMASQITSDCFETDSQYTDIDSVVVTYSSDIHTRSMTLQEARFKFPEVSAMEKSIQMQHYSIGDRNATSPICVSEHLFMTSPTLDETLKTGQESPARKGELPVLPECEEGQLSTKVAGLKSSEWIKKEMRASRQSMIQVKVSSKSRHIVHFNVKAGDMFLWEFATKRKDIAFGLSFEATEVATEQQEEKKEELPDMKMVQILPILRVNTHVHPIMGSHAAPQDGVYELLFDNSYSRFFAKELFYRITTKPSIPNEHYEDQIITDNNDNNTTTTNND</sequence>
<feature type="compositionally biased region" description="Low complexity" evidence="1">
    <location>
        <begin position="562"/>
        <end position="575"/>
    </location>
</feature>
<feature type="domain" description="GOLD" evidence="2">
    <location>
        <begin position="433"/>
        <end position="547"/>
    </location>
</feature>
<organism evidence="3">
    <name type="scientific">Amphimedon queenslandica</name>
    <name type="common">Sponge</name>
    <dbReference type="NCBI Taxonomy" id="400682"/>
    <lineage>
        <taxon>Eukaryota</taxon>
        <taxon>Metazoa</taxon>
        <taxon>Porifera</taxon>
        <taxon>Demospongiae</taxon>
        <taxon>Heteroscleromorpha</taxon>
        <taxon>Haplosclerida</taxon>
        <taxon>Niphatidae</taxon>
        <taxon>Amphimedon</taxon>
    </lineage>
</organism>
<evidence type="ECO:0000259" key="2">
    <source>
        <dbReference type="PROSITE" id="PS50866"/>
    </source>
</evidence>
<dbReference type="STRING" id="400682.A0A1X7UDW9"/>
<reference evidence="4" key="1">
    <citation type="journal article" date="2010" name="Nature">
        <title>The Amphimedon queenslandica genome and the evolution of animal complexity.</title>
        <authorList>
            <person name="Srivastava M."/>
            <person name="Simakov O."/>
            <person name="Chapman J."/>
            <person name="Fahey B."/>
            <person name="Gauthier M.E."/>
            <person name="Mitros T."/>
            <person name="Richards G.S."/>
            <person name="Conaco C."/>
            <person name="Dacre M."/>
            <person name="Hellsten U."/>
            <person name="Larroux C."/>
            <person name="Putnam N.H."/>
            <person name="Stanke M."/>
            <person name="Adamska M."/>
            <person name="Darling A."/>
            <person name="Degnan S.M."/>
            <person name="Oakley T.H."/>
            <person name="Plachetzki D.C."/>
            <person name="Zhai Y."/>
            <person name="Adamski M."/>
            <person name="Calcino A."/>
            <person name="Cummins S.F."/>
            <person name="Goodstein D.M."/>
            <person name="Harris C."/>
            <person name="Jackson D.J."/>
            <person name="Leys S.P."/>
            <person name="Shu S."/>
            <person name="Woodcroft B.J."/>
            <person name="Vervoort M."/>
            <person name="Kosik K.S."/>
            <person name="Manning G."/>
            <person name="Degnan B.M."/>
            <person name="Rokhsar D.S."/>
        </authorList>
    </citation>
    <scope>NUCLEOTIDE SEQUENCE [LARGE SCALE GENOMIC DNA]</scope>
</reference>
<feature type="compositionally biased region" description="Polar residues" evidence="1">
    <location>
        <begin position="21"/>
        <end position="33"/>
    </location>
</feature>
<dbReference type="InParanoid" id="A0A1X7UDW9"/>
<feature type="region of interest" description="Disordered" evidence="1">
    <location>
        <begin position="556"/>
        <end position="575"/>
    </location>
</feature>
<dbReference type="Gene3D" id="2.60.120.680">
    <property type="entry name" value="GOLD domain"/>
    <property type="match status" value="1"/>
</dbReference>
<proteinExistence type="predicted"/>
<accession>A0A1X7UDW9</accession>
<reference evidence="3" key="2">
    <citation type="submission" date="2017-05" db="UniProtKB">
        <authorList>
            <consortium name="EnsemblMetazoa"/>
        </authorList>
    </citation>
    <scope>IDENTIFICATION</scope>
</reference>
<dbReference type="GO" id="GO:0005737">
    <property type="term" value="C:cytoplasm"/>
    <property type="evidence" value="ECO:0007669"/>
    <property type="project" value="TreeGrafter"/>
</dbReference>
<dbReference type="OrthoDB" id="5839451at2759"/>
<feature type="compositionally biased region" description="Low complexity" evidence="1">
    <location>
        <begin position="190"/>
        <end position="203"/>
    </location>
</feature>
<dbReference type="PANTHER" id="PTHR23324:SF83">
    <property type="entry name" value="SEC14-LIKE PROTEIN 2"/>
    <property type="match status" value="1"/>
</dbReference>
<keyword evidence="4" id="KW-1185">Reference proteome</keyword>
<feature type="region of interest" description="Disordered" evidence="1">
    <location>
        <begin position="128"/>
        <end position="267"/>
    </location>
</feature>
<dbReference type="Proteomes" id="UP000007879">
    <property type="component" value="Unassembled WGS sequence"/>
</dbReference>
<protein>
    <recommendedName>
        <fullName evidence="2">GOLD domain-containing protein</fullName>
    </recommendedName>
</protein>
<dbReference type="AlphaFoldDB" id="A0A1X7UDW9"/>
<dbReference type="SUPFAM" id="SSF101576">
    <property type="entry name" value="Supernatant protein factor (SPF), C-terminal domain"/>
    <property type="match status" value="1"/>
</dbReference>
<dbReference type="PROSITE" id="PS50866">
    <property type="entry name" value="GOLD"/>
    <property type="match status" value="1"/>
</dbReference>
<feature type="compositionally biased region" description="Low complexity" evidence="1">
    <location>
        <begin position="143"/>
        <end position="154"/>
    </location>
</feature>
<name>A0A1X7UDW9_AMPQE</name>
<gene>
    <name evidence="3" type="primary">100632584</name>
</gene>
<evidence type="ECO:0000313" key="3">
    <source>
        <dbReference type="EnsemblMetazoa" id="Aqu2.1.25686_001"/>
    </source>
</evidence>